<comment type="caution">
    <text evidence="3">The sequence shown here is derived from an EMBL/GenBank/DDBJ whole genome shotgun (WGS) entry which is preliminary data.</text>
</comment>
<accession>A0A4Q7ZUS6</accession>
<keyword evidence="4" id="KW-1185">Reference proteome</keyword>
<gene>
    <name evidence="3" type="ORF">EV385_6344</name>
</gene>
<protein>
    <submittedName>
        <fullName evidence="3">Uncharacterized protein</fullName>
    </submittedName>
</protein>
<evidence type="ECO:0000256" key="1">
    <source>
        <dbReference type="SAM" id="MobiDB-lite"/>
    </source>
</evidence>
<evidence type="ECO:0000313" key="3">
    <source>
        <dbReference type="EMBL" id="RZU54393.1"/>
    </source>
</evidence>
<feature type="transmembrane region" description="Helical" evidence="2">
    <location>
        <begin position="118"/>
        <end position="141"/>
    </location>
</feature>
<dbReference type="EMBL" id="SHKY01000001">
    <property type="protein sequence ID" value="RZU54393.1"/>
    <property type="molecule type" value="Genomic_DNA"/>
</dbReference>
<feature type="transmembrane region" description="Helical" evidence="2">
    <location>
        <begin position="92"/>
        <end position="112"/>
    </location>
</feature>
<reference evidence="3 4" key="1">
    <citation type="submission" date="2019-02" db="EMBL/GenBank/DDBJ databases">
        <title>Sequencing the genomes of 1000 actinobacteria strains.</title>
        <authorList>
            <person name="Klenk H.-P."/>
        </authorList>
    </citation>
    <scope>NUCLEOTIDE SEQUENCE [LARGE SCALE GENOMIC DNA]</scope>
    <source>
        <strain evidence="3 4">DSM 45162</strain>
    </source>
</reference>
<keyword evidence="2" id="KW-0472">Membrane</keyword>
<dbReference type="Proteomes" id="UP000292564">
    <property type="component" value="Unassembled WGS sequence"/>
</dbReference>
<keyword evidence="2" id="KW-1133">Transmembrane helix</keyword>
<keyword evidence="2" id="KW-0812">Transmembrane</keyword>
<evidence type="ECO:0000313" key="4">
    <source>
        <dbReference type="Proteomes" id="UP000292564"/>
    </source>
</evidence>
<dbReference type="AlphaFoldDB" id="A0A4Q7ZUS6"/>
<sequence>MSLDLTDAPAGGAADAAPLTAAATQDEVARRYAAVMAERDAATAVAHALADIPRVSPLRYATDDAPVPSKRPPARHRRRISLRDLPALADRCWRPPLALAVVLFVGCGPAHAFGYTDVVYFAVLIGLALSGCAVPLGLLALRHAPPMSPQVAHSSQPSERPRIGRSA</sequence>
<organism evidence="3 4">
    <name type="scientific">Krasilnikovia cinnamomea</name>
    <dbReference type="NCBI Taxonomy" id="349313"/>
    <lineage>
        <taxon>Bacteria</taxon>
        <taxon>Bacillati</taxon>
        <taxon>Actinomycetota</taxon>
        <taxon>Actinomycetes</taxon>
        <taxon>Micromonosporales</taxon>
        <taxon>Micromonosporaceae</taxon>
        <taxon>Krasilnikovia</taxon>
    </lineage>
</organism>
<feature type="region of interest" description="Disordered" evidence="1">
    <location>
        <begin position="148"/>
        <end position="167"/>
    </location>
</feature>
<evidence type="ECO:0000256" key="2">
    <source>
        <dbReference type="SAM" id="Phobius"/>
    </source>
</evidence>
<proteinExistence type="predicted"/>
<dbReference type="RefSeq" id="WP_242625182.1">
    <property type="nucleotide sequence ID" value="NZ_SHKY01000001.1"/>
</dbReference>
<name>A0A4Q7ZUS6_9ACTN</name>